<accession>A0A5N7JV40</accession>
<comment type="similarity">
    <text evidence="5">Belongs to the SctL stator family.</text>
</comment>
<evidence type="ECO:0000256" key="4">
    <source>
        <dbReference type="ARBA" id="ARBA00022927"/>
    </source>
</evidence>
<organism evidence="7 9">
    <name type="scientific">Pseudomonas kitaguniensis</name>
    <dbReference type="NCBI Taxonomy" id="2607908"/>
    <lineage>
        <taxon>Bacteria</taxon>
        <taxon>Pseudomonadati</taxon>
        <taxon>Pseudomonadota</taxon>
        <taxon>Gammaproteobacteria</taxon>
        <taxon>Pseudomonadales</taxon>
        <taxon>Pseudomonadaceae</taxon>
        <taxon>Pseudomonas</taxon>
    </lineage>
</organism>
<keyword evidence="2" id="KW-0813">Transport</keyword>
<evidence type="ECO:0000256" key="2">
    <source>
        <dbReference type="ARBA" id="ARBA00022448"/>
    </source>
</evidence>
<reference evidence="8 10" key="3">
    <citation type="journal article" date="2023" name="Plant Pathol.">
        <title>Dismantling and reorganizing Pseudomonas marginalis sensu#lato.</title>
        <authorList>
            <person name="Sawada H."/>
            <person name="Fujikawa T."/>
            <person name="Satou M."/>
        </authorList>
    </citation>
    <scope>NUCLEOTIDE SEQUENCE [LARGE SCALE GENOMIC DNA]</scope>
    <source>
        <strain evidence="8 10">MAFF 212408</strain>
    </source>
</reference>
<dbReference type="Pfam" id="PF06188">
    <property type="entry name" value="HrpE"/>
    <property type="match status" value="1"/>
</dbReference>
<comment type="subcellular location">
    <subcellularLocation>
        <location evidence="1">Cytoplasm</location>
    </subcellularLocation>
</comment>
<dbReference type="GO" id="GO:0030254">
    <property type="term" value="P:protein secretion by the type III secretion system"/>
    <property type="evidence" value="ECO:0007669"/>
    <property type="project" value="InterPro"/>
</dbReference>
<sequence>MFCARKIELHTLTHDLPTALIPKEMLADYTQARQMLELAETQAQALIHQAEERCESLLQTAREAFWERANAQLQSWESERLAMFDELEHAATCVVNTAIRSILEETVPAQRLAALLNKLLAAQLPAVEANLLCNPLDRELVEQWLSSHCAVPWTLRVENGLATQSLVLETEDGGFHINWTDAINMLVAVPPTTKIK</sequence>
<keyword evidence="6" id="KW-0175">Coiled coil</keyword>
<dbReference type="Proteomes" id="UP000326112">
    <property type="component" value="Unassembled WGS sequence"/>
</dbReference>
<comment type="caution">
    <text evidence="7">The sequence shown here is derived from an EMBL/GenBank/DDBJ whole genome shotgun (WGS) entry which is preliminary data.</text>
</comment>
<evidence type="ECO:0000256" key="1">
    <source>
        <dbReference type="ARBA" id="ARBA00004496"/>
    </source>
</evidence>
<dbReference type="Proteomes" id="UP000325438">
    <property type="component" value="Unassembled WGS sequence"/>
</dbReference>
<keyword evidence="10" id="KW-1185">Reference proteome</keyword>
<dbReference type="GO" id="GO:0005737">
    <property type="term" value="C:cytoplasm"/>
    <property type="evidence" value="ECO:0007669"/>
    <property type="project" value="UniProtKB-SubCell"/>
</dbReference>
<feature type="coiled-coil region" evidence="6">
    <location>
        <begin position="29"/>
        <end position="60"/>
    </location>
</feature>
<dbReference type="AlphaFoldDB" id="A0A5N7JV40"/>
<reference evidence="7 9" key="1">
    <citation type="submission" date="2019-09" db="EMBL/GenBank/DDBJ databases">
        <title>The draft genomes of Allium pathogen Pseudomonas sp.</title>
        <authorList>
            <person name="Fujikawa T."/>
            <person name="Sawada H."/>
        </authorList>
    </citation>
    <scope>NUCLEOTIDE SEQUENCE [LARGE SCALE GENOMIC DNA]</scope>
    <source>
        <strain evidence="7 9">MAFF 730085</strain>
    </source>
</reference>
<evidence type="ECO:0000256" key="6">
    <source>
        <dbReference type="SAM" id="Coils"/>
    </source>
</evidence>
<evidence type="ECO:0000313" key="9">
    <source>
        <dbReference type="Proteomes" id="UP000325438"/>
    </source>
</evidence>
<gene>
    <name evidence="8" type="ORF">F0169_04965</name>
    <name evidence="7" type="ORF">F0170_15430</name>
</gene>
<keyword evidence="3" id="KW-0963">Cytoplasm</keyword>
<dbReference type="NCBIfam" id="TIGR02499">
    <property type="entry name" value="HrpE_YscL_not"/>
    <property type="match status" value="1"/>
</dbReference>
<reference evidence="8 10" key="2">
    <citation type="journal article" date="2020" name="Int. J. Syst. Evol. Microbiol.">
        <title>Pseudomonas kitaguniensis sp. nov., a pathogen causing bacterial rot of Welsh onion in Japan.</title>
        <authorList>
            <person name="Sawada H."/>
            <person name="Fujikawa T."/>
            <person name="Nishiwaki Y."/>
            <person name="Horita H."/>
        </authorList>
    </citation>
    <scope>NUCLEOTIDE SEQUENCE [LARGE SCALE GENOMIC DNA]</scope>
    <source>
        <strain evidence="8 10">MAFF 212408</strain>
    </source>
</reference>
<protein>
    <submittedName>
        <fullName evidence="7">HrpE/YscL family type III secretion apparatus protein</fullName>
    </submittedName>
</protein>
<name>A0A5N7JV40_9PSED</name>
<dbReference type="InterPro" id="IPR009335">
    <property type="entry name" value="T3SS_HrpE/ATPase_suE"/>
</dbReference>
<evidence type="ECO:0000313" key="7">
    <source>
        <dbReference type="EMBL" id="MPQ85257.1"/>
    </source>
</evidence>
<evidence type="ECO:0000256" key="5">
    <source>
        <dbReference type="ARBA" id="ARBA00024335"/>
    </source>
</evidence>
<evidence type="ECO:0000256" key="3">
    <source>
        <dbReference type="ARBA" id="ARBA00022490"/>
    </source>
</evidence>
<dbReference type="EMBL" id="VUAZ01000021">
    <property type="protein sequence ID" value="MPR01486.1"/>
    <property type="molecule type" value="Genomic_DNA"/>
</dbReference>
<keyword evidence="4" id="KW-0653">Protein transport</keyword>
<evidence type="ECO:0000313" key="8">
    <source>
        <dbReference type="EMBL" id="MPR01486.1"/>
    </source>
</evidence>
<evidence type="ECO:0000313" key="10">
    <source>
        <dbReference type="Proteomes" id="UP000326112"/>
    </source>
</evidence>
<proteinExistence type="inferred from homology"/>
<dbReference type="EMBL" id="VUBA01000089">
    <property type="protein sequence ID" value="MPQ85257.1"/>
    <property type="molecule type" value="Genomic_DNA"/>
</dbReference>
<dbReference type="RefSeq" id="WP_152745890.1">
    <property type="nucleotide sequence ID" value="NZ_JBLZPT010000002.1"/>
</dbReference>
<dbReference type="InterPro" id="IPR012842">
    <property type="entry name" value="T3SS_SctL/SctL2"/>
</dbReference>